<dbReference type="EMBL" id="PJAI02000005">
    <property type="protein sequence ID" value="TYK66288.1"/>
    <property type="molecule type" value="Genomic_DNA"/>
</dbReference>
<sequence length="428" mass="48786">MSCNSTAFANDEADLAKLKAYILAKEYSQAYDFSKSVEFELAGDITYDFLSGVAAFGAKRYQTAVFSFERVLISDPTSFDARYYLALSYQRIDNLHAAVSEFETLSKTSSITAEQTEKVEYHIKSINQQLLERTRLWTNTITFGLASDSNINSGSSLDDITLPDGTVIPLFDASKEIADGSVLLQYSGNYQYTLSQNQTVMFDVSARSKRFFDHSEYNRELVNLSVSYQHELLNEASWYVGLSTTPLWFANDLYRTENALSVGWQQPIDNNSQYGLNAVVSQVDHATYDQLNFNRYIWNAFYRFFTDYQYTFMLKGYHDDNTNGLTHNNKTAIAGSYTVGYPITANLSGSTMVMFEKQTYEEPNPLFNELGDSSSVILSTDLLYSGFQDQAILLQLNFQDKSLESELLAMKIFEYDRLELNLTWNYTF</sequence>
<gene>
    <name evidence="1" type="ORF">CWS31_006755</name>
</gene>
<organism evidence="1 2">
    <name type="scientific">Colwellia echini</name>
    <dbReference type="NCBI Taxonomy" id="1982103"/>
    <lineage>
        <taxon>Bacteria</taxon>
        <taxon>Pseudomonadati</taxon>
        <taxon>Pseudomonadota</taxon>
        <taxon>Gammaproteobacteria</taxon>
        <taxon>Alteromonadales</taxon>
        <taxon>Colwelliaceae</taxon>
        <taxon>Colwellia</taxon>
    </lineage>
</organism>
<evidence type="ECO:0000313" key="2">
    <source>
        <dbReference type="Proteomes" id="UP000815846"/>
    </source>
</evidence>
<dbReference type="SUPFAM" id="SSF48452">
    <property type="entry name" value="TPR-like"/>
    <property type="match status" value="1"/>
</dbReference>
<comment type="caution">
    <text evidence="1">The sequence shown here is derived from an EMBL/GenBank/DDBJ whole genome shotgun (WGS) entry which is preliminary data.</text>
</comment>
<dbReference type="Gene3D" id="1.25.40.10">
    <property type="entry name" value="Tetratricopeptide repeat domain"/>
    <property type="match status" value="1"/>
</dbReference>
<keyword evidence="2" id="KW-1185">Reference proteome</keyword>
<evidence type="ECO:0008006" key="3">
    <source>
        <dbReference type="Google" id="ProtNLM"/>
    </source>
</evidence>
<evidence type="ECO:0000313" key="1">
    <source>
        <dbReference type="EMBL" id="TYK66288.1"/>
    </source>
</evidence>
<reference evidence="1 2" key="1">
    <citation type="submission" date="2019-08" db="EMBL/GenBank/DDBJ databases">
        <title>Microbe sample from Colwellia echini.</title>
        <authorList>
            <person name="Christiansen L."/>
            <person name="Pathiraja D."/>
            <person name="Schultz-Johansen M."/>
            <person name="Choi I.-G."/>
            <person name="Stougaard P."/>
        </authorList>
    </citation>
    <scope>NUCLEOTIDE SEQUENCE [LARGE SCALE GENOMIC DNA]</scope>
    <source>
        <strain evidence="1 2">A3</strain>
    </source>
</reference>
<protein>
    <recommendedName>
        <fullName evidence="3">Tetratricopeptide repeat-containing protein</fullName>
    </recommendedName>
</protein>
<dbReference type="Proteomes" id="UP000815846">
    <property type="component" value="Unassembled WGS sequence"/>
</dbReference>
<accession>A0ABY3MYI5</accession>
<proteinExistence type="predicted"/>
<name>A0ABY3MYI5_9GAMM</name>
<dbReference type="InterPro" id="IPR011990">
    <property type="entry name" value="TPR-like_helical_dom_sf"/>
</dbReference>